<keyword evidence="3" id="KW-1185">Reference proteome</keyword>
<dbReference type="Proteomes" id="UP001311799">
    <property type="component" value="Unassembled WGS sequence"/>
</dbReference>
<dbReference type="EMBL" id="JAWDEY010000001">
    <property type="protein sequence ID" value="KAK6591224.1"/>
    <property type="molecule type" value="Genomic_DNA"/>
</dbReference>
<dbReference type="InterPro" id="IPR006569">
    <property type="entry name" value="CID_dom"/>
</dbReference>
<evidence type="ECO:0000259" key="1">
    <source>
        <dbReference type="PROSITE" id="PS51391"/>
    </source>
</evidence>
<dbReference type="InterPro" id="IPR008942">
    <property type="entry name" value="ENTH_VHS"/>
</dbReference>
<dbReference type="PROSITE" id="PS51391">
    <property type="entry name" value="CID"/>
    <property type="match status" value="1"/>
</dbReference>
<feature type="domain" description="CID" evidence="1">
    <location>
        <begin position="80"/>
        <end position="222"/>
    </location>
</feature>
<evidence type="ECO:0000313" key="2">
    <source>
        <dbReference type="EMBL" id="KAK6591224.1"/>
    </source>
</evidence>
<protein>
    <submittedName>
        <fullName evidence="2">RPR domain containing</fullName>
    </submittedName>
</protein>
<sequence length="327" mass="38329">MTKNLADDFSNWLNNSLDDPLSWIWQGIDENKDVGNNLDEFIDIYRKYVVEVLRSSDKKAEYDLSSPIESLCRDLKSKKMPVQTSNQFQMLINELSLKRKDILNIMKFVVDNSDLHSVHMIEKLLKIFPFSDNTIKKSIIYCISDILYNSHSLIPGAWKLRNCIMNLFPYLVSHISYQLSVGNNSYSSLIDDISDILKIWIDWNVFPKPYIKGVFSTLYFDRKYNAKKNESNNRILLISKSPKLDGKLLDNYILSIISIWPIRSRKSTCKYWFEIKNLINDSCFYENKLRQDWLNNNGIIVPPIIIHGISNFLHRISFLEVFENSID</sequence>
<dbReference type="AlphaFoldDB" id="A0AAV9Y2Y7"/>
<gene>
    <name evidence="2" type="ORF">RS030_101655</name>
</gene>
<dbReference type="Gene3D" id="1.25.40.90">
    <property type="match status" value="1"/>
</dbReference>
<organism evidence="2 3">
    <name type="scientific">Cryptosporidium xiaoi</name>
    <dbReference type="NCBI Taxonomy" id="659607"/>
    <lineage>
        <taxon>Eukaryota</taxon>
        <taxon>Sar</taxon>
        <taxon>Alveolata</taxon>
        <taxon>Apicomplexa</taxon>
        <taxon>Conoidasida</taxon>
        <taxon>Coccidia</taxon>
        <taxon>Eucoccidiorida</taxon>
        <taxon>Eimeriorina</taxon>
        <taxon>Cryptosporidiidae</taxon>
        <taxon>Cryptosporidium</taxon>
    </lineage>
</organism>
<accession>A0AAV9Y2Y7</accession>
<name>A0AAV9Y2Y7_9CRYT</name>
<evidence type="ECO:0000313" key="3">
    <source>
        <dbReference type="Proteomes" id="UP001311799"/>
    </source>
</evidence>
<reference evidence="2 3" key="1">
    <citation type="submission" date="2023-10" db="EMBL/GenBank/DDBJ databases">
        <title>Comparative genomics analysis reveals potential genetic determinants of host preference in Cryptosporidium xiaoi.</title>
        <authorList>
            <person name="Xiao L."/>
            <person name="Li J."/>
        </authorList>
    </citation>
    <scope>NUCLEOTIDE SEQUENCE [LARGE SCALE GENOMIC DNA]</scope>
    <source>
        <strain evidence="2 3">52996</strain>
    </source>
</reference>
<comment type="caution">
    <text evidence="2">The sequence shown here is derived from an EMBL/GenBank/DDBJ whole genome shotgun (WGS) entry which is preliminary data.</text>
</comment>
<proteinExistence type="predicted"/>